<evidence type="ECO:0000256" key="4">
    <source>
        <dbReference type="ARBA" id="ARBA00022618"/>
    </source>
</evidence>
<keyword evidence="5" id="KW-0498">Mitosis</keyword>
<comment type="similarity">
    <text evidence="2">Belongs to the NUF2 family.</text>
</comment>
<reference evidence="13" key="2">
    <citation type="submission" date="2025-04" db="UniProtKB">
        <authorList>
            <consortium name="RefSeq"/>
        </authorList>
    </citation>
    <scope>IDENTIFICATION</scope>
    <source>
        <strain evidence="13">Aabys</strain>
    </source>
</reference>
<sequence>MLTKEDVEGWNKVFADCQIKQSDLTQPTEGFLIRALVCYIRRFGYKVEPPFPLNKGDTVENNRENRLFLIRLVRQIDHFLKITDKSYSFTYYELIRPTPKKTSHTLYILLNYLFYYNMYKEEVFKMAQEPIQKFHELKGMIERQQRENELKVQETKELKMAVDELTKQLPQLRTEHRDLSKRKASQEESLQKLKESCEELAEKLKHLHEQKRSLVKKVVADEESHELQKQIDNLKADIAKHKEMANASESSLRELSNSVELMQRLKKEIEKATDIVPLRLIDQLRETNKQLEKAMAEEHAAQERRAILNQNVEEEQQNYETLVQQYLSKKQQFDVKEKSHKESLQTLQDVLKQKNDQIAKMDNQEHALDCQIEEQKDISEYLKENITEILITYGDNRYH</sequence>
<evidence type="ECO:0000256" key="6">
    <source>
        <dbReference type="ARBA" id="ARBA00023054"/>
    </source>
</evidence>
<protein>
    <submittedName>
        <fullName evidence="13">Interaptin</fullName>
    </submittedName>
</protein>
<dbReference type="Proteomes" id="UP001652621">
    <property type="component" value="Unplaced"/>
</dbReference>
<dbReference type="OrthoDB" id="7862063at2759"/>
<dbReference type="VEuPathDB" id="VectorBase:MDOA004629"/>
<feature type="domain" description="Kinetochore protein Nuf2 N-terminal" evidence="10">
    <location>
        <begin position="16"/>
        <end position="126"/>
    </location>
</feature>
<name>A0A1I8MGH1_MUSDO</name>
<evidence type="ECO:0000313" key="11">
    <source>
        <dbReference type="EnsemblMetazoa" id="MDOA004629-PA"/>
    </source>
</evidence>
<keyword evidence="3" id="KW-0158">Chromosome</keyword>
<dbReference type="GO" id="GO:0031262">
    <property type="term" value="C:Ndc80 complex"/>
    <property type="evidence" value="ECO:0007669"/>
    <property type="project" value="InterPro"/>
</dbReference>
<dbReference type="AlphaFoldDB" id="A0A1I8MGH1"/>
<keyword evidence="7" id="KW-0131">Cell cycle</keyword>
<evidence type="ECO:0000256" key="3">
    <source>
        <dbReference type="ARBA" id="ARBA00022454"/>
    </source>
</evidence>
<keyword evidence="6 9" id="KW-0175">Coiled coil</keyword>
<dbReference type="STRING" id="7370.A0A1I8MGH1"/>
<evidence type="ECO:0000256" key="9">
    <source>
        <dbReference type="SAM" id="Coils"/>
    </source>
</evidence>
<keyword evidence="12" id="KW-1185">Reference proteome</keyword>
<evidence type="ECO:0000256" key="2">
    <source>
        <dbReference type="ARBA" id="ARBA00005498"/>
    </source>
</evidence>
<dbReference type="GeneID" id="101894429"/>
<evidence type="ECO:0000259" key="10">
    <source>
        <dbReference type="Pfam" id="PF03800"/>
    </source>
</evidence>
<dbReference type="eggNOG" id="ENOG502R8D1">
    <property type="taxonomic scope" value="Eukaryota"/>
</dbReference>
<evidence type="ECO:0000256" key="5">
    <source>
        <dbReference type="ARBA" id="ARBA00022776"/>
    </source>
</evidence>
<evidence type="ECO:0000256" key="7">
    <source>
        <dbReference type="ARBA" id="ARBA00023306"/>
    </source>
</evidence>
<dbReference type="GO" id="GO:0051301">
    <property type="term" value="P:cell division"/>
    <property type="evidence" value="ECO:0007669"/>
    <property type="project" value="UniProtKB-KW"/>
</dbReference>
<evidence type="ECO:0000256" key="8">
    <source>
        <dbReference type="ARBA" id="ARBA00023328"/>
    </source>
</evidence>
<dbReference type="EnsemblMetazoa" id="MDOA004629-RA">
    <property type="protein sequence ID" value="MDOA004629-PA"/>
    <property type="gene ID" value="MDOA004629"/>
</dbReference>
<dbReference type="RefSeq" id="XP_005181827.1">
    <property type="nucleotide sequence ID" value="XM_005181770.3"/>
</dbReference>
<organism evidence="11">
    <name type="scientific">Musca domestica</name>
    <name type="common">House fly</name>
    <dbReference type="NCBI Taxonomy" id="7370"/>
    <lineage>
        <taxon>Eukaryota</taxon>
        <taxon>Metazoa</taxon>
        <taxon>Ecdysozoa</taxon>
        <taxon>Arthropoda</taxon>
        <taxon>Hexapoda</taxon>
        <taxon>Insecta</taxon>
        <taxon>Pterygota</taxon>
        <taxon>Neoptera</taxon>
        <taxon>Endopterygota</taxon>
        <taxon>Diptera</taxon>
        <taxon>Brachycera</taxon>
        <taxon>Muscomorpha</taxon>
        <taxon>Muscoidea</taxon>
        <taxon>Muscidae</taxon>
        <taxon>Musca</taxon>
    </lineage>
</organism>
<comment type="subcellular location">
    <subcellularLocation>
        <location evidence="1">Chromosome</location>
        <location evidence="1">Centromere</location>
    </subcellularLocation>
</comment>
<reference evidence="11" key="1">
    <citation type="submission" date="2020-05" db="UniProtKB">
        <authorList>
            <consortium name="EnsemblMetazoa"/>
        </authorList>
    </citation>
    <scope>IDENTIFICATION</scope>
    <source>
        <strain evidence="11">Aabys</strain>
    </source>
</reference>
<evidence type="ECO:0000313" key="12">
    <source>
        <dbReference type="Proteomes" id="UP001652621"/>
    </source>
</evidence>
<dbReference type="KEGG" id="mde:101894429"/>
<gene>
    <name evidence="11" type="primary">101894429</name>
    <name evidence="13" type="synonym">LOC101894429</name>
</gene>
<evidence type="ECO:0000313" key="13">
    <source>
        <dbReference type="RefSeq" id="XP_005181827.1"/>
    </source>
</evidence>
<keyword evidence="4" id="KW-0132">Cell division</keyword>
<proteinExistence type="inferred from homology"/>
<dbReference type="Gene3D" id="1.10.418.60">
    <property type="entry name" value="Ncd80 complex, Nuf2 subunit"/>
    <property type="match status" value="1"/>
</dbReference>
<dbReference type="Pfam" id="PF03800">
    <property type="entry name" value="Nuf2"/>
    <property type="match status" value="1"/>
</dbReference>
<evidence type="ECO:0000256" key="1">
    <source>
        <dbReference type="ARBA" id="ARBA00004584"/>
    </source>
</evidence>
<dbReference type="InterPro" id="IPR005549">
    <property type="entry name" value="Kinetochore_Nuf2_N"/>
</dbReference>
<feature type="coiled-coil region" evidence="9">
    <location>
        <begin position="155"/>
        <end position="364"/>
    </location>
</feature>
<dbReference type="VEuPathDB" id="VectorBase:MDOMA2_009696"/>
<dbReference type="InterPro" id="IPR038275">
    <property type="entry name" value="Nuf2_N_sf"/>
</dbReference>
<accession>A0A1I8MGH1</accession>
<keyword evidence="8" id="KW-0137">Centromere</keyword>